<dbReference type="SUPFAM" id="SSF56112">
    <property type="entry name" value="Protein kinase-like (PK-like)"/>
    <property type="match status" value="1"/>
</dbReference>
<evidence type="ECO:0000256" key="7">
    <source>
        <dbReference type="ARBA" id="ARBA00022729"/>
    </source>
</evidence>
<comment type="catalytic activity">
    <reaction evidence="15">
        <text>L-seryl-[receptor-protein] + ATP = O-phospho-L-seryl-[receptor-protein] + ADP + H(+)</text>
        <dbReference type="Rhea" id="RHEA:18673"/>
        <dbReference type="Rhea" id="RHEA-COMP:11022"/>
        <dbReference type="Rhea" id="RHEA-COMP:11023"/>
        <dbReference type="ChEBI" id="CHEBI:15378"/>
        <dbReference type="ChEBI" id="CHEBI:29999"/>
        <dbReference type="ChEBI" id="CHEBI:30616"/>
        <dbReference type="ChEBI" id="CHEBI:83421"/>
        <dbReference type="ChEBI" id="CHEBI:456216"/>
        <dbReference type="EC" id="2.7.11.30"/>
    </reaction>
</comment>
<keyword evidence="20" id="KW-1185">Reference proteome</keyword>
<dbReference type="PROSITE" id="PS50011">
    <property type="entry name" value="PROTEIN_KINASE_DOM"/>
    <property type="match status" value="1"/>
</dbReference>
<comment type="similarity">
    <text evidence="2">Belongs to the protein kinase superfamily. TKL Ser/Thr protein kinase family. TGFB receptor subfamily.</text>
</comment>
<feature type="compositionally biased region" description="Polar residues" evidence="17">
    <location>
        <begin position="603"/>
        <end position="617"/>
    </location>
</feature>
<organism evidence="19 20">
    <name type="scientific">Ridgeia piscesae</name>
    <name type="common">Tubeworm</name>
    <dbReference type="NCBI Taxonomy" id="27915"/>
    <lineage>
        <taxon>Eukaryota</taxon>
        <taxon>Metazoa</taxon>
        <taxon>Spiralia</taxon>
        <taxon>Lophotrochozoa</taxon>
        <taxon>Annelida</taxon>
        <taxon>Polychaeta</taxon>
        <taxon>Sedentaria</taxon>
        <taxon>Canalipalpata</taxon>
        <taxon>Sabellida</taxon>
        <taxon>Siboglinidae</taxon>
        <taxon>Ridgeia</taxon>
    </lineage>
</organism>
<keyword evidence="9" id="KW-0418">Kinase</keyword>
<evidence type="ECO:0000256" key="12">
    <source>
        <dbReference type="ARBA" id="ARBA00023136"/>
    </source>
</evidence>
<evidence type="ECO:0000256" key="11">
    <source>
        <dbReference type="ARBA" id="ARBA00022989"/>
    </source>
</evidence>
<feature type="region of interest" description="Disordered" evidence="17">
    <location>
        <begin position="510"/>
        <end position="534"/>
    </location>
</feature>
<dbReference type="InterPro" id="IPR000719">
    <property type="entry name" value="Prot_kinase_dom"/>
</dbReference>
<dbReference type="GO" id="GO:0005524">
    <property type="term" value="F:ATP binding"/>
    <property type="evidence" value="ECO:0007669"/>
    <property type="project" value="UniProtKB-KW"/>
</dbReference>
<evidence type="ECO:0000256" key="6">
    <source>
        <dbReference type="ARBA" id="ARBA00022692"/>
    </source>
</evidence>
<evidence type="ECO:0000313" key="19">
    <source>
        <dbReference type="EMBL" id="KAK2166681.1"/>
    </source>
</evidence>
<keyword evidence="13" id="KW-0675">Receptor</keyword>
<evidence type="ECO:0000256" key="14">
    <source>
        <dbReference type="ARBA" id="ARBA00023180"/>
    </source>
</evidence>
<comment type="subcellular location">
    <subcellularLocation>
        <location evidence="1">Membrane</location>
        <topology evidence="1">Single-pass type I membrane protein</topology>
    </subcellularLocation>
</comment>
<evidence type="ECO:0000259" key="18">
    <source>
        <dbReference type="PROSITE" id="PS50011"/>
    </source>
</evidence>
<dbReference type="InterPro" id="IPR011009">
    <property type="entry name" value="Kinase-like_dom_sf"/>
</dbReference>
<dbReference type="PANTHER" id="PTHR23255">
    <property type="entry name" value="TRANSFORMING GROWTH FACTOR-BETA RECEPTOR TYPE I AND II"/>
    <property type="match status" value="1"/>
</dbReference>
<sequence length="678" mass="73460">MDYLKHNALSWQLMCRMCLSLSRGLAHLHSDIRRGEKFKPTIAHRDLNSRNVLVRNDLGLCIADFGFAMKLAGSHFYKNGHEENAEQTALTDVGTLRYMAPEVLEGAVNLRDCEASLKQIDVYSLGLIFWEISSRCSDLYQGLPVPEYQLPFQAEAGTHPSFDEMQLLVSRNKARPLFPEVWKANNQAVRALRETIEDCWDQDADARLTVLCVEERVVDMATLWETRHKGVTPTVNSTVPRDFFNEKSDPVTTGTGVVRQLPGEGVIGPLVNLTSSTSSVADSAQSAKRLSRFSQGDSSTSASTVATMLTMSPSESLSESLVTMATVQPTAMSAKENINANYAKTKCVLQPHQGQNPTVERNTHKRSDEELAILGNTLVDKSTAAAANSNATLVQPVKDQLLDAIDNLESSLVQNDLLSQPQMAPHNPIPYTVQNCMHSMPATQNVVRPKQPNLPSDEAQKPKSLFAKLKKSSKGFFSGNRHGNTAQPVGGCVSNGGAPENRVAELQQNGHVRSRSDGESNLDRKSNLNVQPVSTEVRLVSGGAVVRPTSLSLGGSSDSERITAGDNRQVGDAKPQQMELLPSGRAVPMRRKAQSHADLSPTGPLQQTSASDISQKVQRPASLSLCGGHQYSAESIDHSKANGAPRKNAVNGSVGPPQKLDACGGHVNARNANGDVRR</sequence>
<evidence type="ECO:0000256" key="1">
    <source>
        <dbReference type="ARBA" id="ARBA00004479"/>
    </source>
</evidence>
<evidence type="ECO:0000256" key="4">
    <source>
        <dbReference type="ARBA" id="ARBA00022527"/>
    </source>
</evidence>
<keyword evidence="12" id="KW-0472">Membrane</keyword>
<dbReference type="FunFam" id="1.10.510.10:FF:000487">
    <property type="entry name" value="Anti-Muellerian hormone type-2 receptor"/>
    <property type="match status" value="1"/>
</dbReference>
<dbReference type="EMBL" id="JAODUO010001311">
    <property type="protein sequence ID" value="KAK2166681.1"/>
    <property type="molecule type" value="Genomic_DNA"/>
</dbReference>
<protein>
    <recommendedName>
        <fullName evidence="3">receptor protein serine/threonine kinase</fullName>
        <ecNumber evidence="3">2.7.11.30</ecNumber>
    </recommendedName>
</protein>
<dbReference type="PANTHER" id="PTHR23255:SF100">
    <property type="entry name" value="RECEPTOR PROTEIN SERINE_THREONINE KINASE"/>
    <property type="match status" value="1"/>
</dbReference>
<dbReference type="GO" id="GO:0030509">
    <property type="term" value="P:BMP signaling pathway"/>
    <property type="evidence" value="ECO:0007669"/>
    <property type="project" value="TreeGrafter"/>
</dbReference>
<evidence type="ECO:0000256" key="2">
    <source>
        <dbReference type="ARBA" id="ARBA00009605"/>
    </source>
</evidence>
<keyword evidence="8" id="KW-0547">Nucleotide-binding</keyword>
<comment type="catalytic activity">
    <reaction evidence="16">
        <text>L-threonyl-[receptor-protein] + ATP = O-phospho-L-threonyl-[receptor-protein] + ADP + H(+)</text>
        <dbReference type="Rhea" id="RHEA:44880"/>
        <dbReference type="Rhea" id="RHEA-COMP:11024"/>
        <dbReference type="Rhea" id="RHEA-COMP:11025"/>
        <dbReference type="ChEBI" id="CHEBI:15378"/>
        <dbReference type="ChEBI" id="CHEBI:30013"/>
        <dbReference type="ChEBI" id="CHEBI:30616"/>
        <dbReference type="ChEBI" id="CHEBI:61977"/>
        <dbReference type="ChEBI" id="CHEBI:456216"/>
        <dbReference type="EC" id="2.7.11.30"/>
    </reaction>
</comment>
<evidence type="ECO:0000256" key="10">
    <source>
        <dbReference type="ARBA" id="ARBA00022840"/>
    </source>
</evidence>
<feature type="compositionally biased region" description="Basic and acidic residues" evidence="17">
    <location>
        <begin position="514"/>
        <end position="526"/>
    </location>
</feature>
<dbReference type="Gene3D" id="1.10.510.10">
    <property type="entry name" value="Transferase(Phosphotransferase) domain 1"/>
    <property type="match status" value="1"/>
</dbReference>
<reference evidence="19" key="1">
    <citation type="journal article" date="2023" name="Mol. Biol. Evol.">
        <title>Third-Generation Sequencing Reveals the Adaptive Role of the Epigenome in Three Deep-Sea Polychaetes.</title>
        <authorList>
            <person name="Perez M."/>
            <person name="Aroh O."/>
            <person name="Sun Y."/>
            <person name="Lan Y."/>
            <person name="Juniper S.K."/>
            <person name="Young C.R."/>
            <person name="Angers B."/>
            <person name="Qian P.Y."/>
        </authorList>
    </citation>
    <scope>NUCLEOTIDE SEQUENCE</scope>
    <source>
        <strain evidence="19">R07B-5</strain>
    </source>
</reference>
<evidence type="ECO:0000256" key="5">
    <source>
        <dbReference type="ARBA" id="ARBA00022679"/>
    </source>
</evidence>
<keyword evidence="4" id="KW-0723">Serine/threonine-protein kinase</keyword>
<evidence type="ECO:0000256" key="17">
    <source>
        <dbReference type="SAM" id="MobiDB-lite"/>
    </source>
</evidence>
<evidence type="ECO:0000256" key="8">
    <source>
        <dbReference type="ARBA" id="ARBA00022741"/>
    </source>
</evidence>
<dbReference type="Proteomes" id="UP001209878">
    <property type="component" value="Unassembled WGS sequence"/>
</dbReference>
<evidence type="ECO:0000256" key="3">
    <source>
        <dbReference type="ARBA" id="ARBA00012401"/>
    </source>
</evidence>
<keyword evidence="14" id="KW-0325">Glycoprotein</keyword>
<dbReference type="EC" id="2.7.11.30" evidence="3"/>
<keyword evidence="10" id="KW-0067">ATP-binding</keyword>
<keyword evidence="11" id="KW-1133">Transmembrane helix</keyword>
<keyword evidence="7" id="KW-0732">Signal</keyword>
<evidence type="ECO:0000256" key="9">
    <source>
        <dbReference type="ARBA" id="ARBA00022777"/>
    </source>
</evidence>
<feature type="region of interest" description="Disordered" evidence="17">
    <location>
        <begin position="549"/>
        <end position="621"/>
    </location>
</feature>
<name>A0AAD9K8G8_RIDPI</name>
<proteinExistence type="inferred from homology"/>
<evidence type="ECO:0000256" key="13">
    <source>
        <dbReference type="ARBA" id="ARBA00023170"/>
    </source>
</evidence>
<dbReference type="AlphaFoldDB" id="A0AAD9K8G8"/>
<dbReference type="InterPro" id="IPR000333">
    <property type="entry name" value="TGFB_receptor"/>
</dbReference>
<gene>
    <name evidence="19" type="ORF">NP493_1310g00012</name>
</gene>
<evidence type="ECO:0000256" key="15">
    <source>
        <dbReference type="ARBA" id="ARBA00047681"/>
    </source>
</evidence>
<keyword evidence="5" id="KW-0808">Transferase</keyword>
<dbReference type="GO" id="GO:0005886">
    <property type="term" value="C:plasma membrane"/>
    <property type="evidence" value="ECO:0007669"/>
    <property type="project" value="TreeGrafter"/>
</dbReference>
<comment type="caution">
    <text evidence="19">The sequence shown here is derived from an EMBL/GenBank/DDBJ whole genome shotgun (WGS) entry which is preliminary data.</text>
</comment>
<evidence type="ECO:0000256" key="16">
    <source>
        <dbReference type="ARBA" id="ARBA00048773"/>
    </source>
</evidence>
<feature type="domain" description="Protein kinase" evidence="18">
    <location>
        <begin position="1"/>
        <end position="223"/>
    </location>
</feature>
<accession>A0AAD9K8G8</accession>
<dbReference type="GO" id="GO:0005024">
    <property type="term" value="F:transforming growth factor beta receptor activity"/>
    <property type="evidence" value="ECO:0007669"/>
    <property type="project" value="TreeGrafter"/>
</dbReference>
<feature type="region of interest" description="Disordered" evidence="17">
    <location>
        <begin position="634"/>
        <end position="678"/>
    </location>
</feature>
<evidence type="ECO:0000313" key="20">
    <source>
        <dbReference type="Proteomes" id="UP001209878"/>
    </source>
</evidence>
<keyword evidence="6" id="KW-0812">Transmembrane</keyword>
<dbReference type="Pfam" id="PF00069">
    <property type="entry name" value="Pkinase"/>
    <property type="match status" value="1"/>
</dbReference>
<dbReference type="GO" id="GO:0043235">
    <property type="term" value="C:receptor complex"/>
    <property type="evidence" value="ECO:0007669"/>
    <property type="project" value="TreeGrafter"/>
</dbReference>